<evidence type="ECO:0000256" key="2">
    <source>
        <dbReference type="ARBA" id="ARBA00022692"/>
    </source>
</evidence>
<feature type="compositionally biased region" description="Low complexity" evidence="5">
    <location>
        <begin position="35"/>
        <end position="49"/>
    </location>
</feature>
<keyword evidence="4 6" id="KW-0472">Membrane</keyword>
<evidence type="ECO:0000256" key="4">
    <source>
        <dbReference type="ARBA" id="ARBA00023136"/>
    </source>
</evidence>
<dbReference type="Pfam" id="PF13886">
    <property type="entry name" value="TM7S3_TM198"/>
    <property type="match status" value="1"/>
</dbReference>
<reference evidence="9 10" key="1">
    <citation type="journal article" date="2018" name="Mol. Biol. Evol.">
        <title>Broad Genomic Sampling Reveals a Smut Pathogenic Ancestry of the Fungal Clade Ustilaginomycotina.</title>
        <authorList>
            <person name="Kijpornyongpan T."/>
            <person name="Mondo S.J."/>
            <person name="Barry K."/>
            <person name="Sandor L."/>
            <person name="Lee J."/>
            <person name="Lipzen A."/>
            <person name="Pangilinan J."/>
            <person name="LaButti K."/>
            <person name="Hainaut M."/>
            <person name="Henrissat B."/>
            <person name="Grigoriev I.V."/>
            <person name="Spatafora J.W."/>
            <person name="Aime M.C."/>
        </authorList>
    </citation>
    <scope>NUCLEOTIDE SEQUENCE [LARGE SCALE GENOMIC DNA]</scope>
    <source>
        <strain evidence="9 10">MCA 3645</strain>
    </source>
</reference>
<feature type="transmembrane region" description="Helical" evidence="6">
    <location>
        <begin position="162"/>
        <end position="187"/>
    </location>
</feature>
<feature type="transmembrane region" description="Helical" evidence="6">
    <location>
        <begin position="275"/>
        <end position="292"/>
    </location>
</feature>
<evidence type="ECO:0000256" key="3">
    <source>
        <dbReference type="ARBA" id="ARBA00022989"/>
    </source>
</evidence>
<feature type="compositionally biased region" description="Low complexity" evidence="5">
    <location>
        <begin position="613"/>
        <end position="634"/>
    </location>
</feature>
<comment type="subcellular location">
    <subcellularLocation>
        <location evidence="1">Membrane</location>
        <topology evidence="1">Multi-pass membrane protein</topology>
    </subcellularLocation>
</comment>
<feature type="compositionally biased region" description="Basic and acidic residues" evidence="5">
    <location>
        <begin position="805"/>
        <end position="831"/>
    </location>
</feature>
<feature type="compositionally biased region" description="Basic and acidic residues" evidence="5">
    <location>
        <begin position="880"/>
        <end position="896"/>
    </location>
</feature>
<feature type="region of interest" description="Disordered" evidence="5">
    <location>
        <begin position="740"/>
        <end position="773"/>
    </location>
</feature>
<feature type="transmembrane region" description="Helical" evidence="6">
    <location>
        <begin position="193"/>
        <end position="215"/>
    </location>
</feature>
<evidence type="ECO:0000313" key="10">
    <source>
        <dbReference type="Proteomes" id="UP000246740"/>
    </source>
</evidence>
<keyword evidence="7" id="KW-0732">Signal</keyword>
<feature type="transmembrane region" description="Helical" evidence="6">
    <location>
        <begin position="252"/>
        <end position="268"/>
    </location>
</feature>
<feature type="region of interest" description="Disordered" evidence="5">
    <location>
        <begin position="610"/>
        <end position="649"/>
    </location>
</feature>
<evidence type="ECO:0000259" key="8">
    <source>
        <dbReference type="Pfam" id="PF13886"/>
    </source>
</evidence>
<proteinExistence type="predicted"/>
<dbReference type="GO" id="GO:0016020">
    <property type="term" value="C:membrane"/>
    <property type="evidence" value="ECO:0007669"/>
    <property type="project" value="UniProtKB-SubCell"/>
</dbReference>
<feature type="region of interest" description="Disordered" evidence="5">
    <location>
        <begin position="529"/>
        <end position="564"/>
    </location>
</feature>
<feature type="chain" id="PRO_5016456604" description="TM7S3/TM198-like domain-containing protein" evidence="7">
    <location>
        <begin position="24"/>
        <end position="987"/>
    </location>
</feature>
<feature type="region of interest" description="Disordered" evidence="5">
    <location>
        <begin position="28"/>
        <end position="49"/>
    </location>
</feature>
<accession>A0A317XX67</accession>
<feature type="compositionally biased region" description="Polar residues" evidence="5">
    <location>
        <begin position="639"/>
        <end position="649"/>
    </location>
</feature>
<evidence type="ECO:0000256" key="1">
    <source>
        <dbReference type="ARBA" id="ARBA00004141"/>
    </source>
</evidence>
<evidence type="ECO:0000256" key="7">
    <source>
        <dbReference type="SAM" id="SignalP"/>
    </source>
</evidence>
<sequence length="987" mass="104347">MVRPSLLHSALTLAALLSLPVIAQQPSSTASSPGASITTAPSSANSTTQSSSTFISTITTTLSSGTSLPTSLTSSASRNGSVWYIPVITAVPITTTQSANATSTSVSAPSTATNAASTTTPKATTLPLKTVIDPAFGVLGAILILTGLPMAFYGHRNRWSSYFLAGFFSLALICISIILKVGVVPAINPPSRGIRGLFLVASVIAGVIGGALSILFWRGAGLMASGLGGFFFGLFLQAVRSGGLIHPVGLRYILYIGLYAVFFAVSCIERTHSLVLALSTAITGATALTLGIDCYSTQGLKEFYVRNLGFDMLFSAKYPPTFQNGGFPLVQGMQIELGVLGALILMGFAFQIRLWSDLRQQLAVLKRSDERRNMRSKAERAARAIAKSAKHDLAAWEARHGYSKTASGTTASNNDVERTATAANGGDATGRYTQSRTSSFMSLLRPTTHSAQLGTPTSMTEKAAYSPGVSSTLGGTAFPFPPQSHSRNNSNFLDYLKHGPPASEQAQPEPLLKLDLPSASLPITPLEDGVGSSARPAVARSEPNLSFTGSQRTPVHSVGNGNRADVSIANTSQSLDLTRATVVVTPQGQESFRRRSASTAALMNNATSFLELPPSESSPSKSGSASNASSMAPSRSRHASNGATTEPNPLLLSQSVHERTLSTPDAHVPVLAAVPMAPRLSHQGELSHRPHLVGQYDHAYQPPETPSASVRRSSSPMHGGVVITNDGPSAAAVAARRSLAHKRDERPLVPWSNPGASAGTVTHKRGSSSDAPRVRAMSIEELEARHRAKLAAMQKPATETVNEADALRRAKDEWERKQKAERRRMLEREAQRMAAAAGNGHSTGGSMPQSTAESVQRAGSRDERRRSRALSATMLEAVGEESRDISGFDKTAEWSKRVSGIQQLDPRDNKASMPASAANTRPSSPGPMDAATGRPDPAFPNPFPSQPVAHAKRLSDTDRRRMSQGAGQSGARRSKQVLLDFKLPGSP</sequence>
<name>A0A317XX67_9BASI</name>
<keyword evidence="10" id="KW-1185">Reference proteome</keyword>
<dbReference type="AlphaFoldDB" id="A0A317XX67"/>
<feature type="compositionally biased region" description="Polar residues" evidence="5">
    <location>
        <begin position="543"/>
        <end position="554"/>
    </location>
</feature>
<feature type="signal peptide" evidence="7">
    <location>
        <begin position="1"/>
        <end position="23"/>
    </location>
</feature>
<dbReference type="InterPro" id="IPR025256">
    <property type="entry name" value="TM7S3/TM198-like_dom"/>
</dbReference>
<feature type="compositionally biased region" description="Polar residues" evidence="5">
    <location>
        <begin position="844"/>
        <end position="854"/>
    </location>
</feature>
<keyword evidence="2 6" id="KW-0812">Transmembrane</keyword>
<dbReference type="PANTHER" id="PTHR39469">
    <property type="entry name" value="CHROMOSOME 1, WHOLE GENOME SHOTGUN SEQUENCE"/>
    <property type="match status" value="1"/>
</dbReference>
<evidence type="ECO:0000256" key="6">
    <source>
        <dbReference type="SAM" id="Phobius"/>
    </source>
</evidence>
<feature type="region of interest" description="Disordered" evidence="5">
    <location>
        <begin position="791"/>
        <end position="987"/>
    </location>
</feature>
<gene>
    <name evidence="9" type="ORF">BCV70DRAFT_7645</name>
</gene>
<evidence type="ECO:0000256" key="5">
    <source>
        <dbReference type="SAM" id="MobiDB-lite"/>
    </source>
</evidence>
<dbReference type="OrthoDB" id="102260at2759"/>
<dbReference type="Proteomes" id="UP000246740">
    <property type="component" value="Unassembled WGS sequence"/>
</dbReference>
<dbReference type="STRING" id="1882483.A0A317XX67"/>
<dbReference type="EMBL" id="KZ819188">
    <property type="protein sequence ID" value="PWZ02875.1"/>
    <property type="molecule type" value="Genomic_DNA"/>
</dbReference>
<protein>
    <recommendedName>
        <fullName evidence="8">TM7S3/TM198-like domain-containing protein</fullName>
    </recommendedName>
</protein>
<feature type="transmembrane region" description="Helical" evidence="6">
    <location>
        <begin position="222"/>
        <end position="240"/>
    </location>
</feature>
<organism evidence="9 10">
    <name type="scientific">Testicularia cyperi</name>
    <dbReference type="NCBI Taxonomy" id="1882483"/>
    <lineage>
        <taxon>Eukaryota</taxon>
        <taxon>Fungi</taxon>
        <taxon>Dikarya</taxon>
        <taxon>Basidiomycota</taxon>
        <taxon>Ustilaginomycotina</taxon>
        <taxon>Ustilaginomycetes</taxon>
        <taxon>Ustilaginales</taxon>
        <taxon>Anthracoideaceae</taxon>
        <taxon>Testicularia</taxon>
    </lineage>
</organism>
<feature type="transmembrane region" description="Helical" evidence="6">
    <location>
        <begin position="135"/>
        <end position="155"/>
    </location>
</feature>
<feature type="compositionally biased region" description="Polar residues" evidence="5">
    <location>
        <begin position="404"/>
        <end position="414"/>
    </location>
</feature>
<feature type="domain" description="TM7S3/TM198-like" evidence="8">
    <location>
        <begin position="140"/>
        <end position="352"/>
    </location>
</feature>
<feature type="region of interest" description="Disordered" evidence="5">
    <location>
        <begin position="404"/>
        <end position="432"/>
    </location>
</feature>
<feature type="compositionally biased region" description="Low complexity" evidence="5">
    <location>
        <begin position="419"/>
        <end position="430"/>
    </location>
</feature>
<dbReference type="PANTHER" id="PTHR39469:SF1">
    <property type="entry name" value="DUF4203 DOMAIN-CONTAINING PROTEIN"/>
    <property type="match status" value="1"/>
</dbReference>
<keyword evidence="3 6" id="KW-1133">Transmembrane helix</keyword>
<evidence type="ECO:0000313" key="9">
    <source>
        <dbReference type="EMBL" id="PWZ02875.1"/>
    </source>
</evidence>
<dbReference type="InParanoid" id="A0A317XX67"/>